<reference evidence="1 2" key="1">
    <citation type="journal article" date="2019" name="Science">
        <title>Social genes are selection hotspots in kin groups of a soil microbe.</title>
        <authorList>
            <person name="Wielgoss S."/>
            <person name="Wolfensberger R."/>
            <person name="Sun L."/>
            <person name="Fiegna F."/>
            <person name="Velicer G.J."/>
        </authorList>
    </citation>
    <scope>NUCLEOTIDE SEQUENCE [LARGE SCALE GENOMIC DNA]</scope>
    <source>
        <strain evidence="1 2">MC3.5.9c15</strain>
    </source>
</reference>
<dbReference type="GO" id="GO:0005506">
    <property type="term" value="F:iron ion binding"/>
    <property type="evidence" value="ECO:0007669"/>
    <property type="project" value="UniProtKB-ARBA"/>
</dbReference>
<dbReference type="EMBL" id="CP017174">
    <property type="protein sequence ID" value="QDE69003.1"/>
    <property type="molecule type" value="Genomic_DNA"/>
</dbReference>
<accession>A0AAE6G179</accession>
<sequence length="149" mass="16604">MALHEREVTQYRTDGYLKVPQVLTPAEVAEFLEEATAMLRRHDTLQWPSEAGRVMDWGADAELESRLMRRLALHPEVTAIAEQLAGRPLRLFKSELLRKEQVGSAPTPVHVDEGAFPISGELVTLTAWVALVDVPAERGCMTFAERAPS</sequence>
<dbReference type="Pfam" id="PF05721">
    <property type="entry name" value="PhyH"/>
    <property type="match status" value="1"/>
</dbReference>
<proteinExistence type="predicted"/>
<evidence type="ECO:0008006" key="3">
    <source>
        <dbReference type="Google" id="ProtNLM"/>
    </source>
</evidence>
<evidence type="ECO:0000313" key="2">
    <source>
        <dbReference type="Proteomes" id="UP000320179"/>
    </source>
</evidence>
<dbReference type="InterPro" id="IPR008775">
    <property type="entry name" value="Phytyl_CoA_dOase-like"/>
</dbReference>
<evidence type="ECO:0000313" key="1">
    <source>
        <dbReference type="EMBL" id="QDE69003.1"/>
    </source>
</evidence>
<dbReference type="Gene3D" id="2.60.120.620">
    <property type="entry name" value="q2cbj1_9rhob like domain"/>
    <property type="match status" value="1"/>
</dbReference>
<protein>
    <recommendedName>
        <fullName evidence="3">Phytanoyl-CoA dioxygenase</fullName>
    </recommendedName>
</protein>
<dbReference type="GO" id="GO:0016706">
    <property type="term" value="F:2-oxoglutarate-dependent dioxygenase activity"/>
    <property type="evidence" value="ECO:0007669"/>
    <property type="project" value="UniProtKB-ARBA"/>
</dbReference>
<gene>
    <name evidence="1" type="ORF">BHS09_19585</name>
</gene>
<dbReference type="RefSeq" id="WP_140792227.1">
    <property type="nucleotide sequence ID" value="NZ_CP017170.1"/>
</dbReference>
<dbReference type="SUPFAM" id="SSF51197">
    <property type="entry name" value="Clavaminate synthase-like"/>
    <property type="match status" value="1"/>
</dbReference>
<organism evidence="1 2">
    <name type="scientific">Myxococcus xanthus</name>
    <dbReference type="NCBI Taxonomy" id="34"/>
    <lineage>
        <taxon>Bacteria</taxon>
        <taxon>Pseudomonadati</taxon>
        <taxon>Myxococcota</taxon>
        <taxon>Myxococcia</taxon>
        <taxon>Myxococcales</taxon>
        <taxon>Cystobacterineae</taxon>
        <taxon>Myxococcaceae</taxon>
        <taxon>Myxococcus</taxon>
    </lineage>
</organism>
<dbReference type="AlphaFoldDB" id="A0AAE6G179"/>
<name>A0AAE6G179_MYXXA</name>
<dbReference type="Proteomes" id="UP000320179">
    <property type="component" value="Chromosome"/>
</dbReference>
<dbReference type="PANTHER" id="PTHR20883:SF46">
    <property type="entry name" value="PHYTANOYL-COA HYDROXYLASE"/>
    <property type="match status" value="1"/>
</dbReference>
<dbReference type="PANTHER" id="PTHR20883">
    <property type="entry name" value="PHYTANOYL-COA DIOXYGENASE DOMAIN CONTAINING 1"/>
    <property type="match status" value="1"/>
</dbReference>